<reference evidence="8 9" key="1">
    <citation type="submission" date="2018-06" db="EMBL/GenBank/DDBJ databases">
        <authorList>
            <consortium name="Pathogen Informatics"/>
            <person name="Doyle S."/>
        </authorList>
    </citation>
    <scope>NUCLEOTIDE SEQUENCE [LARGE SCALE GENOMIC DNA]</scope>
    <source>
        <strain evidence="8 9">NCTC1659</strain>
    </source>
</reference>
<feature type="domain" description="EamA" evidence="7">
    <location>
        <begin position="13"/>
        <end position="144"/>
    </location>
</feature>
<feature type="transmembrane region" description="Helical" evidence="6">
    <location>
        <begin position="7"/>
        <end position="25"/>
    </location>
</feature>
<protein>
    <submittedName>
        <fullName evidence="8">Drug/metabolite exporter family transporter</fullName>
    </submittedName>
</protein>
<keyword evidence="2" id="KW-1003">Cell membrane</keyword>
<feature type="transmembrane region" description="Helical" evidence="6">
    <location>
        <begin position="154"/>
        <end position="174"/>
    </location>
</feature>
<dbReference type="InterPro" id="IPR037185">
    <property type="entry name" value="EmrE-like"/>
</dbReference>
<evidence type="ECO:0000313" key="8">
    <source>
        <dbReference type="EMBL" id="STO60695.1"/>
    </source>
</evidence>
<keyword evidence="3 6" id="KW-0812">Transmembrane</keyword>
<dbReference type="GO" id="GO:0005886">
    <property type="term" value="C:plasma membrane"/>
    <property type="evidence" value="ECO:0007669"/>
    <property type="project" value="UniProtKB-SubCell"/>
</dbReference>
<sequence>MNKKYAMYNLSYILLLGAGLPILRYMSLHFDTNNNNMVRFLAGSAVLFSYGLWRYPAQFHQLKQSPLLLIKVLILGVLMTTNMYLFMRGLTYTSAVTGSLFSILAMPLAIGLAALFYPDERTRIKQAKFYWGSFIAILGSLLFVMQRSSINAEFAYQFSLGALFLFVAIFIQGVQSLVIKSMNNQINAVVISAFVALLAGILNFAISFSADKLIELTQVSHALLIGLAGAGVYGIVTGMFMSFHVVQTQGIVTYNLLQLIVPFSTALFAYIALGETLNMWQILSGGVVILSCLYALKK</sequence>
<feature type="domain" description="EamA" evidence="7">
    <location>
        <begin position="160"/>
        <end position="294"/>
    </location>
</feature>
<evidence type="ECO:0000256" key="1">
    <source>
        <dbReference type="ARBA" id="ARBA00004651"/>
    </source>
</evidence>
<evidence type="ECO:0000256" key="4">
    <source>
        <dbReference type="ARBA" id="ARBA00022989"/>
    </source>
</evidence>
<evidence type="ECO:0000256" key="6">
    <source>
        <dbReference type="SAM" id="Phobius"/>
    </source>
</evidence>
<keyword evidence="5 6" id="KW-0472">Membrane</keyword>
<comment type="subcellular location">
    <subcellularLocation>
        <location evidence="1">Cell membrane</location>
        <topology evidence="1">Multi-pass membrane protein</topology>
    </subcellularLocation>
</comment>
<dbReference type="Pfam" id="PF00892">
    <property type="entry name" value="EamA"/>
    <property type="match status" value="2"/>
</dbReference>
<dbReference type="InterPro" id="IPR000620">
    <property type="entry name" value="EamA_dom"/>
</dbReference>
<dbReference type="RefSeq" id="WP_078217661.1">
    <property type="nucleotide sequence ID" value="NZ_MUXZ01000005.1"/>
</dbReference>
<name>A0A1V4B3B1_9PAST</name>
<feature type="transmembrane region" description="Helical" evidence="6">
    <location>
        <begin position="255"/>
        <end position="273"/>
    </location>
</feature>
<dbReference type="InterPro" id="IPR050638">
    <property type="entry name" value="AA-Vitamin_Transporters"/>
</dbReference>
<keyword evidence="9" id="KW-1185">Reference proteome</keyword>
<keyword evidence="4 6" id="KW-1133">Transmembrane helix</keyword>
<feature type="transmembrane region" description="Helical" evidence="6">
    <location>
        <begin position="279"/>
        <end position="296"/>
    </location>
</feature>
<dbReference type="PANTHER" id="PTHR32322">
    <property type="entry name" value="INNER MEMBRANE TRANSPORTER"/>
    <property type="match status" value="1"/>
</dbReference>
<feature type="transmembrane region" description="Helical" evidence="6">
    <location>
        <begin position="129"/>
        <end position="148"/>
    </location>
</feature>
<feature type="transmembrane region" description="Helical" evidence="6">
    <location>
        <begin position="222"/>
        <end position="243"/>
    </location>
</feature>
<evidence type="ECO:0000256" key="5">
    <source>
        <dbReference type="ARBA" id="ARBA00023136"/>
    </source>
</evidence>
<dbReference type="SUPFAM" id="SSF103481">
    <property type="entry name" value="Multidrug resistance efflux transporter EmrE"/>
    <property type="match status" value="1"/>
</dbReference>
<evidence type="ECO:0000256" key="3">
    <source>
        <dbReference type="ARBA" id="ARBA00022692"/>
    </source>
</evidence>
<evidence type="ECO:0000313" key="9">
    <source>
        <dbReference type="Proteomes" id="UP000254329"/>
    </source>
</evidence>
<evidence type="ECO:0000256" key="2">
    <source>
        <dbReference type="ARBA" id="ARBA00022475"/>
    </source>
</evidence>
<accession>A0A1V4B3B1</accession>
<feature type="transmembrane region" description="Helical" evidence="6">
    <location>
        <begin position="186"/>
        <end position="210"/>
    </location>
</feature>
<dbReference type="PANTHER" id="PTHR32322:SF18">
    <property type="entry name" value="S-ADENOSYLMETHIONINE_S-ADENOSYLHOMOCYSTEINE TRANSPORTER"/>
    <property type="match status" value="1"/>
</dbReference>
<dbReference type="EMBL" id="UGHF01000001">
    <property type="protein sequence ID" value="STO60695.1"/>
    <property type="molecule type" value="Genomic_DNA"/>
</dbReference>
<gene>
    <name evidence="8" type="ORF">NCTC1659_01994</name>
</gene>
<dbReference type="Proteomes" id="UP000254329">
    <property type="component" value="Unassembled WGS sequence"/>
</dbReference>
<feature type="transmembrane region" description="Helical" evidence="6">
    <location>
        <begin position="67"/>
        <end position="87"/>
    </location>
</feature>
<dbReference type="AlphaFoldDB" id="A0A1V4B3B1"/>
<evidence type="ECO:0000259" key="7">
    <source>
        <dbReference type="Pfam" id="PF00892"/>
    </source>
</evidence>
<proteinExistence type="predicted"/>
<feature type="transmembrane region" description="Helical" evidence="6">
    <location>
        <begin position="37"/>
        <end position="55"/>
    </location>
</feature>
<organism evidence="8 9">
    <name type="scientific">Canicola haemoglobinophilus</name>
    <dbReference type="NCBI Taxonomy" id="733"/>
    <lineage>
        <taxon>Bacteria</taxon>
        <taxon>Pseudomonadati</taxon>
        <taxon>Pseudomonadota</taxon>
        <taxon>Gammaproteobacteria</taxon>
        <taxon>Pasteurellales</taxon>
        <taxon>Pasteurellaceae</taxon>
        <taxon>Canicola</taxon>
    </lineage>
</organism>
<feature type="transmembrane region" description="Helical" evidence="6">
    <location>
        <begin position="99"/>
        <end position="117"/>
    </location>
</feature>